<evidence type="ECO:0000313" key="13">
    <source>
        <dbReference type="Proteomes" id="UP000007799"/>
    </source>
</evidence>
<comment type="function">
    <text evidence="10">Phospholipid scramblase involved in autophagy. Cycles between the preautophagosomal structure/phagophore assembly site (PAS) and the cytoplasmic vesicle pool and supplies membrane for the growing autophagosome. Lipid scramblase activity plays a key role in preautophagosomal structure/phagophore assembly by distributing the phospholipids that arrive through ATG2 from the cytoplasmic to the luminal leaflet of the bilayer, thereby driving autophagosomal membrane expansion.</text>
</comment>
<dbReference type="PANTHER" id="PTHR13038:SF10">
    <property type="entry name" value="AUTOPHAGY-RELATED PROTEIN 9"/>
    <property type="match status" value="1"/>
</dbReference>
<feature type="region of interest" description="Disordered" evidence="11">
    <location>
        <begin position="1"/>
        <end position="69"/>
    </location>
</feature>
<feature type="transmembrane region" description="Helical" evidence="10">
    <location>
        <begin position="496"/>
        <end position="517"/>
    </location>
</feature>
<feature type="region of interest" description="Disordered" evidence="11">
    <location>
        <begin position="585"/>
        <end position="612"/>
    </location>
</feature>
<dbReference type="KEGG" id="sre:PTSG_01997"/>
<dbReference type="GO" id="GO:0006869">
    <property type="term" value="P:lipid transport"/>
    <property type="evidence" value="ECO:0007669"/>
    <property type="project" value="UniProtKB-KW"/>
</dbReference>
<dbReference type="PANTHER" id="PTHR13038">
    <property type="entry name" value="APG9 AUTOPHAGY 9"/>
    <property type="match status" value="1"/>
</dbReference>
<comment type="similarity">
    <text evidence="2 10">Belongs to the ATG9 family.</text>
</comment>
<name>F2TZK4_SALR5</name>
<accession>F2TZK4</accession>
<evidence type="ECO:0000256" key="6">
    <source>
        <dbReference type="ARBA" id="ARBA00022989"/>
    </source>
</evidence>
<dbReference type="EMBL" id="GL832957">
    <property type="protein sequence ID" value="EGD79028.1"/>
    <property type="molecule type" value="Genomic_DNA"/>
</dbReference>
<organism evidence="13">
    <name type="scientific">Salpingoeca rosetta (strain ATCC 50818 / BSB-021)</name>
    <dbReference type="NCBI Taxonomy" id="946362"/>
    <lineage>
        <taxon>Eukaryota</taxon>
        <taxon>Choanoflagellata</taxon>
        <taxon>Craspedida</taxon>
        <taxon>Salpingoecidae</taxon>
        <taxon>Salpingoeca</taxon>
    </lineage>
</organism>
<dbReference type="FunCoup" id="F2TZK4">
    <property type="interactions" value="1643"/>
</dbReference>
<evidence type="ECO:0000256" key="7">
    <source>
        <dbReference type="ARBA" id="ARBA00023006"/>
    </source>
</evidence>
<evidence type="ECO:0000256" key="9">
    <source>
        <dbReference type="ARBA" id="ARBA00023136"/>
    </source>
</evidence>
<dbReference type="InterPro" id="IPR007241">
    <property type="entry name" value="Autophagy-rel_prot_9"/>
</dbReference>
<keyword evidence="13" id="KW-1185">Reference proteome</keyword>
<gene>
    <name evidence="12" type="ORF">PTSG_01997</name>
</gene>
<feature type="transmembrane region" description="Helical" evidence="10">
    <location>
        <begin position="431"/>
        <end position="450"/>
    </location>
</feature>
<dbReference type="GO" id="GO:0034045">
    <property type="term" value="C:phagophore assembly site membrane"/>
    <property type="evidence" value="ECO:0007669"/>
    <property type="project" value="UniProtKB-SubCell"/>
</dbReference>
<feature type="transmembrane region" description="Helical" evidence="10">
    <location>
        <begin position="140"/>
        <end position="159"/>
    </location>
</feature>
<evidence type="ECO:0000256" key="1">
    <source>
        <dbReference type="ARBA" id="ARBA00004511"/>
    </source>
</evidence>
<feature type="transmembrane region" description="Helical" evidence="10">
    <location>
        <begin position="307"/>
        <end position="329"/>
    </location>
</feature>
<dbReference type="OrthoDB" id="2020634at2759"/>
<dbReference type="GO" id="GO:0061709">
    <property type="term" value="P:reticulophagy"/>
    <property type="evidence" value="ECO:0007669"/>
    <property type="project" value="TreeGrafter"/>
</dbReference>
<dbReference type="OMA" id="IPTGECV"/>
<dbReference type="eggNOG" id="KOG2173">
    <property type="taxonomic scope" value="Eukaryota"/>
</dbReference>
<feature type="transmembrane region" description="Helical" evidence="10">
    <location>
        <begin position="398"/>
        <end position="419"/>
    </location>
</feature>
<evidence type="ECO:0000256" key="3">
    <source>
        <dbReference type="ARBA" id="ARBA00018074"/>
    </source>
</evidence>
<evidence type="ECO:0000256" key="5">
    <source>
        <dbReference type="ARBA" id="ARBA00022692"/>
    </source>
</evidence>
<dbReference type="GO" id="GO:0000422">
    <property type="term" value="P:autophagy of mitochondrion"/>
    <property type="evidence" value="ECO:0007669"/>
    <property type="project" value="TreeGrafter"/>
</dbReference>
<dbReference type="Pfam" id="PF04109">
    <property type="entry name" value="ATG9"/>
    <property type="match status" value="1"/>
</dbReference>
<evidence type="ECO:0000256" key="11">
    <source>
        <dbReference type="SAM" id="MobiDB-lite"/>
    </source>
</evidence>
<keyword evidence="6 10" id="KW-1133">Transmembrane helix</keyword>
<sequence>MGDTMELREPLLSANQGYNHHADGGADGGSTHGVHAQDRNPDLQHDYHMPPRHEDSEPQSPRDGHNSRVFRNVGGMDEFFSRFYYYFRYRGWLNILLTLIFDMIKQASVRTAPTSSIFGTDCKGNTPIHFDRLQHPSTSVVGVLVVFCLMWTFFLVLRLRRLRGLVQMKDFYENVLQVESAELQTISWSDLEDKLIAAFQEHKFDFKKHTDVLDGWIVKSVIMRKTNGLTRLYSSVLPTALSLPSFPLPFAKHSSTDTKVKYLPRILHETLSRLIDSTVFTSHNGVVRLHKQVSPDEYEVLARHLQLWMRVLGVVMLLFAPFVLLYNAAEFCFTYSDLLRNSPGTFAARQWTHYATWYFRCDNELEHYCKRRLHDAYKPTKSYLDSFASFTLATISRFLQFAAGALFATLFFLALYYDEGFLQLELIRDRSVAWVMTILAVAMGILRGLASEAVEVQSPQAKWEEAKRELVMFEKEWNDNPTHPNTFKAVGNLFDLWAMVVLGELLGIILAPLLLLFRLPAHAPNIVRFYAENFIEVEGLGCHERHVIRRSQTMMDRAIIESKRAVSEEGERGYGLVGSQMRPLPASGSVVDSSSHGGGGESLAQSIADMPPDDRSIFSERRLLHVRQLESVSRVLPRPSDI</sequence>
<dbReference type="GO" id="GO:0034497">
    <property type="term" value="P:protein localization to phagophore assembly site"/>
    <property type="evidence" value="ECO:0007669"/>
    <property type="project" value="TreeGrafter"/>
</dbReference>
<keyword evidence="8 10" id="KW-0445">Lipid transport</keyword>
<dbReference type="Proteomes" id="UP000007799">
    <property type="component" value="Unassembled WGS sequence"/>
</dbReference>
<feature type="compositionally biased region" description="Basic and acidic residues" evidence="11">
    <location>
        <begin position="35"/>
        <end position="66"/>
    </location>
</feature>
<dbReference type="RefSeq" id="XP_004997984.1">
    <property type="nucleotide sequence ID" value="XM_004997927.1"/>
</dbReference>
<evidence type="ECO:0000256" key="10">
    <source>
        <dbReference type="RuleBase" id="RU364027"/>
    </source>
</evidence>
<dbReference type="AlphaFoldDB" id="F2TZK4"/>
<dbReference type="GeneID" id="16078580"/>
<dbReference type="GO" id="GO:0005776">
    <property type="term" value="C:autophagosome"/>
    <property type="evidence" value="ECO:0007669"/>
    <property type="project" value="TreeGrafter"/>
</dbReference>
<evidence type="ECO:0000313" key="12">
    <source>
        <dbReference type="EMBL" id="EGD79028.1"/>
    </source>
</evidence>
<evidence type="ECO:0000256" key="4">
    <source>
        <dbReference type="ARBA" id="ARBA00022448"/>
    </source>
</evidence>
<dbReference type="STRING" id="946362.F2TZK4"/>
<keyword evidence="4 10" id="KW-0813">Transport</keyword>
<reference evidence="12" key="1">
    <citation type="submission" date="2009-08" db="EMBL/GenBank/DDBJ databases">
        <title>Annotation of Salpingoeca rosetta.</title>
        <authorList>
            <consortium name="The Broad Institute Genome Sequencing Platform"/>
            <person name="Russ C."/>
            <person name="Cuomo C."/>
            <person name="Burger G."/>
            <person name="Gray M.W."/>
            <person name="Holland P.W.H."/>
            <person name="King N."/>
            <person name="Lang F.B.F."/>
            <person name="Roger A.J."/>
            <person name="Ruiz-Trillo I."/>
            <person name="Young S.K."/>
            <person name="Zeng Q."/>
            <person name="Gargeya S."/>
            <person name="Alvarado L."/>
            <person name="Berlin A."/>
            <person name="Chapman S.B."/>
            <person name="Chen Z."/>
            <person name="Freedman E."/>
            <person name="Gellesch M."/>
            <person name="Goldberg J."/>
            <person name="Griggs A."/>
            <person name="Gujja S."/>
            <person name="Heilman E."/>
            <person name="Heiman D."/>
            <person name="Howarth C."/>
            <person name="Mehta T."/>
            <person name="Neiman D."/>
            <person name="Pearson M."/>
            <person name="Roberts A."/>
            <person name="Saif S."/>
            <person name="Shea T."/>
            <person name="Shenoy N."/>
            <person name="Sisk P."/>
            <person name="Stolte C."/>
            <person name="Sykes S."/>
            <person name="White J."/>
            <person name="Yandava C."/>
            <person name="Haas B."/>
            <person name="Nusbaum C."/>
            <person name="Birren B."/>
        </authorList>
    </citation>
    <scope>NUCLEOTIDE SEQUENCE [LARGE SCALE GENOMIC DNA]</scope>
    <source>
        <strain evidence="12">ATCC 50818</strain>
    </source>
</reference>
<comment type="subcellular location">
    <subcellularLocation>
        <location evidence="1 10">Preautophagosomal structure membrane</location>
        <topology evidence="1 10">Multi-pass membrane protein</topology>
    </subcellularLocation>
</comment>
<keyword evidence="5 10" id="KW-0812">Transmembrane</keyword>
<keyword evidence="9 10" id="KW-0472">Membrane</keyword>
<dbReference type="GO" id="GO:0034727">
    <property type="term" value="P:piecemeal microautophagy of the nucleus"/>
    <property type="evidence" value="ECO:0007669"/>
    <property type="project" value="TreeGrafter"/>
</dbReference>
<proteinExistence type="inferred from homology"/>
<evidence type="ECO:0000256" key="2">
    <source>
        <dbReference type="ARBA" id="ARBA00006185"/>
    </source>
</evidence>
<keyword evidence="7 10" id="KW-0072">Autophagy</keyword>
<evidence type="ECO:0000256" key="8">
    <source>
        <dbReference type="ARBA" id="ARBA00023055"/>
    </source>
</evidence>
<dbReference type="InParanoid" id="F2TZK4"/>
<protein>
    <recommendedName>
        <fullName evidence="3 10">Autophagy-related protein 9</fullName>
    </recommendedName>
</protein>